<dbReference type="AlphaFoldDB" id="A0A8J2XML2"/>
<reference evidence="3" key="1">
    <citation type="journal article" date="2019" name="Int. J. Syst. Evol. Microbiol.">
        <title>The Global Catalogue of Microorganisms (GCM) 10K type strain sequencing project: providing services to taxonomists for standard genome sequencing and annotation.</title>
        <authorList>
            <consortium name="The Broad Institute Genomics Platform"/>
            <consortium name="The Broad Institute Genome Sequencing Center for Infectious Disease"/>
            <person name="Wu L."/>
            <person name="Ma J."/>
        </authorList>
    </citation>
    <scope>NUCLEOTIDE SEQUENCE [LARGE SCALE GENOMIC DNA]</scope>
    <source>
        <strain evidence="3">CGMCC 1.10130</strain>
    </source>
</reference>
<accession>A0A8J2XML2</accession>
<organism evidence="2 3">
    <name type="scientific">Neiella marina</name>
    <dbReference type="NCBI Taxonomy" id="508461"/>
    <lineage>
        <taxon>Bacteria</taxon>
        <taxon>Pseudomonadati</taxon>
        <taxon>Pseudomonadota</taxon>
        <taxon>Gammaproteobacteria</taxon>
        <taxon>Alteromonadales</taxon>
        <taxon>Echinimonadaceae</taxon>
        <taxon>Neiella</taxon>
    </lineage>
</organism>
<keyword evidence="1" id="KW-0812">Transmembrane</keyword>
<sequence length="239" mass="26929">MRITKLTNRFLLNWHRQIGLFVAILALNLSITGVLLQHTELFKLDRTYLTSSWLLNWYNYPEPNVDVVHLRQQQVIQVDDQILLGETIVGNSKGQLWGAAETEESILIASGYVLIWLTHDGEVIDVMPSPIADSRSTLARTGDQFQIWSEAGWLIADPELSDWQLASEPGELPLAVEPTDFRQIHLPSELSVGISLERLMLDLHSGRLFGPVGVVLMDLASVGLILLAISGCWLWLRRR</sequence>
<gene>
    <name evidence="2" type="ORF">GCM10011369_02860</name>
</gene>
<evidence type="ECO:0000313" key="3">
    <source>
        <dbReference type="Proteomes" id="UP000619743"/>
    </source>
</evidence>
<dbReference type="RefSeq" id="WP_158100462.1">
    <property type="nucleotide sequence ID" value="NZ_BMDX01000001.1"/>
</dbReference>
<keyword evidence="3" id="KW-1185">Reference proteome</keyword>
<keyword evidence="1" id="KW-1133">Transmembrane helix</keyword>
<evidence type="ECO:0008006" key="4">
    <source>
        <dbReference type="Google" id="ProtNLM"/>
    </source>
</evidence>
<dbReference type="OrthoDB" id="9204737at2"/>
<name>A0A8J2XML2_9GAMM</name>
<dbReference type="EMBL" id="BMDX01000001">
    <property type="protein sequence ID" value="GGA64893.1"/>
    <property type="molecule type" value="Genomic_DNA"/>
</dbReference>
<feature type="transmembrane region" description="Helical" evidence="1">
    <location>
        <begin position="208"/>
        <end position="236"/>
    </location>
</feature>
<comment type="caution">
    <text evidence="2">The sequence shown here is derived from an EMBL/GenBank/DDBJ whole genome shotgun (WGS) entry which is preliminary data.</text>
</comment>
<dbReference type="Pfam" id="PF03929">
    <property type="entry name" value="PepSY_TM"/>
    <property type="match status" value="1"/>
</dbReference>
<dbReference type="PANTHER" id="PTHR34219">
    <property type="entry name" value="IRON-REGULATED INNER MEMBRANE PROTEIN-RELATED"/>
    <property type="match status" value="1"/>
</dbReference>
<evidence type="ECO:0000313" key="2">
    <source>
        <dbReference type="EMBL" id="GGA64893.1"/>
    </source>
</evidence>
<dbReference type="Proteomes" id="UP000619743">
    <property type="component" value="Unassembled WGS sequence"/>
</dbReference>
<dbReference type="InterPro" id="IPR005625">
    <property type="entry name" value="PepSY-ass_TM"/>
</dbReference>
<evidence type="ECO:0000256" key="1">
    <source>
        <dbReference type="SAM" id="Phobius"/>
    </source>
</evidence>
<protein>
    <recommendedName>
        <fullName evidence="4">PepSY domain-containing protein</fullName>
    </recommendedName>
</protein>
<proteinExistence type="predicted"/>
<feature type="transmembrane region" description="Helical" evidence="1">
    <location>
        <begin position="18"/>
        <end position="36"/>
    </location>
</feature>
<keyword evidence="1" id="KW-0472">Membrane</keyword>